<dbReference type="InterPro" id="IPR005875">
    <property type="entry name" value="PurK"/>
</dbReference>
<dbReference type="PANTHER" id="PTHR11609">
    <property type="entry name" value="PURINE BIOSYNTHESIS PROTEIN 6/7, PUR6/7"/>
    <property type="match status" value="1"/>
</dbReference>
<feature type="binding site" evidence="4">
    <location>
        <position position="175"/>
    </location>
    <ligand>
        <name>ATP</name>
        <dbReference type="ChEBI" id="CHEBI:30616"/>
    </ligand>
</feature>
<dbReference type="NCBIfam" id="TIGR01161">
    <property type="entry name" value="purK"/>
    <property type="match status" value="1"/>
</dbReference>
<dbReference type="PANTHER" id="PTHR11609:SF5">
    <property type="entry name" value="PHOSPHORIBOSYLAMINOIMIDAZOLE CARBOXYLASE"/>
    <property type="match status" value="1"/>
</dbReference>
<dbReference type="GO" id="GO:0005524">
    <property type="term" value="F:ATP binding"/>
    <property type="evidence" value="ECO:0007669"/>
    <property type="project" value="UniProtKB-UniRule"/>
</dbReference>
<dbReference type="SUPFAM" id="SSF56059">
    <property type="entry name" value="Glutathione synthetase ATP-binding domain-like"/>
    <property type="match status" value="1"/>
</dbReference>
<dbReference type="NCBIfam" id="NF004677">
    <property type="entry name" value="PRK06019.1-3"/>
    <property type="match status" value="1"/>
</dbReference>
<gene>
    <name evidence="4 5" type="primary">purK</name>
    <name evidence="7" type="ORF">EHV23_14655</name>
</gene>
<evidence type="ECO:0000256" key="4">
    <source>
        <dbReference type="HAMAP-Rule" id="MF_01928"/>
    </source>
</evidence>
<dbReference type="InterPro" id="IPR011054">
    <property type="entry name" value="Rudment_hybrid_motif"/>
</dbReference>
<dbReference type="Pfam" id="PF17769">
    <property type="entry name" value="PurK_C"/>
    <property type="match status" value="1"/>
</dbReference>
<evidence type="ECO:0000313" key="8">
    <source>
        <dbReference type="Proteomes" id="UP000270261"/>
    </source>
</evidence>
<dbReference type="OrthoDB" id="9804625at2"/>
<comment type="function">
    <text evidence="4">Catalyzes the ATP-dependent conversion of 5-aminoimidazole ribonucleotide (AIR) and HCO(3)(-) to N5-carboxyaminoimidazole ribonucleotide (N5-CAIR).</text>
</comment>
<dbReference type="InterPro" id="IPR003135">
    <property type="entry name" value="ATP-grasp_carboxylate-amine"/>
</dbReference>
<dbReference type="GO" id="GO:0005829">
    <property type="term" value="C:cytosol"/>
    <property type="evidence" value="ECO:0007669"/>
    <property type="project" value="TreeGrafter"/>
</dbReference>
<dbReference type="HAMAP" id="MF_01928">
    <property type="entry name" value="PurK"/>
    <property type="match status" value="1"/>
</dbReference>
<dbReference type="GO" id="GO:0034028">
    <property type="term" value="F:5-(carboxyamino)imidazole ribonucleotide synthase activity"/>
    <property type="evidence" value="ECO:0007669"/>
    <property type="project" value="UniProtKB-UniRule"/>
</dbReference>
<organism evidence="7 8">
    <name type="scientific">Lautropia dentalis</name>
    <dbReference type="NCBI Taxonomy" id="2490857"/>
    <lineage>
        <taxon>Bacteria</taxon>
        <taxon>Pseudomonadati</taxon>
        <taxon>Pseudomonadota</taxon>
        <taxon>Betaproteobacteria</taxon>
        <taxon>Burkholderiales</taxon>
        <taxon>Burkholderiaceae</taxon>
        <taxon>Lautropia</taxon>
    </lineage>
</organism>
<dbReference type="InterPro" id="IPR040686">
    <property type="entry name" value="PurK_C"/>
</dbReference>
<dbReference type="Pfam" id="PF22660">
    <property type="entry name" value="RS_preATP-grasp-like"/>
    <property type="match status" value="1"/>
</dbReference>
<dbReference type="GO" id="GO:0006189">
    <property type="term" value="P:'de novo' IMP biosynthetic process"/>
    <property type="evidence" value="ECO:0007669"/>
    <property type="project" value="UniProtKB-UniRule"/>
</dbReference>
<dbReference type="Pfam" id="PF02222">
    <property type="entry name" value="ATP-grasp"/>
    <property type="match status" value="1"/>
</dbReference>
<dbReference type="UniPathway" id="UPA00074">
    <property type="reaction ID" value="UER00942"/>
</dbReference>
<sequence length="440" mass="46805">MDTEKKRGRGPAFKGLFHEPEQAVAAPQPGWEPLPPGSWLGVLGGGQLGRMFCQAAQRLGYRVCVLDPELDGIASRVADRHICAAYLDEAALQELGELCQAVTTEFENVPAAALERLAALTRVAPAARSVATAQDRVVEKAFFVEAGVPVADYRVVMTHEDVEGLPGHLFPGILKVARLGYDGKGQARVASLQEARAAFQRFTEAAGGRPPVCVLEEQVDLAAEVSVLLARGSDGKVAVYPVAANEHRNGILAVTTVPAPEPVTPALARRASELATAIASRLDYHGVLCVEFFILKDGRLLANEMAPRPHNSGHWTLDAAGCSQFEQQARVMAGLPLGDTRHTRPVIMLNILGDAWYRRPPQAHRSAAAAGGAMPDPSAKIEPDWPAVLAVPGAHLHLYGKDDARRGRKMGHVNITATTVAAVHGKAETVGALVAQPLKG</sequence>
<protein>
    <recommendedName>
        <fullName evidence="4 5">N5-carboxyaminoimidazole ribonucleotide synthase</fullName>
        <shortName evidence="4 5">N5-CAIR synthase</shortName>
        <ecNumber evidence="4 5">6.3.4.18</ecNumber>
    </recommendedName>
    <alternativeName>
        <fullName evidence="4 5">5-(carboxyamino)imidazole ribonucleotide synthetase</fullName>
    </alternativeName>
</protein>
<keyword evidence="3 4" id="KW-0067">ATP-binding</keyword>
<dbReference type="InterPro" id="IPR016185">
    <property type="entry name" value="PreATP-grasp_dom_sf"/>
</dbReference>
<feature type="domain" description="ATP-grasp" evidence="6">
    <location>
        <begin position="140"/>
        <end position="333"/>
    </location>
</feature>
<comment type="subunit">
    <text evidence="4 5">Homodimer.</text>
</comment>
<evidence type="ECO:0000256" key="5">
    <source>
        <dbReference type="RuleBase" id="RU361200"/>
    </source>
</evidence>
<feature type="binding site" evidence="4">
    <location>
        <position position="224"/>
    </location>
    <ligand>
        <name>ATP</name>
        <dbReference type="ChEBI" id="CHEBI:30616"/>
    </ligand>
</feature>
<keyword evidence="2 4" id="KW-0658">Purine biosynthesis</keyword>
<evidence type="ECO:0000256" key="1">
    <source>
        <dbReference type="ARBA" id="ARBA00022741"/>
    </source>
</evidence>
<feature type="binding site" evidence="4">
    <location>
        <begin position="180"/>
        <end position="186"/>
    </location>
    <ligand>
        <name>ATP</name>
        <dbReference type="ChEBI" id="CHEBI:30616"/>
    </ligand>
</feature>
<comment type="similarity">
    <text evidence="4 5">Belongs to the PurK/PurT family.</text>
</comment>
<feature type="binding site" evidence="4">
    <location>
        <position position="136"/>
    </location>
    <ligand>
        <name>ATP</name>
        <dbReference type="ChEBI" id="CHEBI:30616"/>
    </ligand>
</feature>
<dbReference type="InterPro" id="IPR054350">
    <property type="entry name" value="PurT/PurK_preATP-grasp"/>
</dbReference>
<name>A0A426FPE2_9BURK</name>
<dbReference type="Gene3D" id="3.40.50.20">
    <property type="match status" value="1"/>
</dbReference>
<dbReference type="EMBL" id="RRUE01000002">
    <property type="protein sequence ID" value="RRN44521.1"/>
    <property type="molecule type" value="Genomic_DNA"/>
</dbReference>
<comment type="catalytic activity">
    <reaction evidence="4 5">
        <text>5-amino-1-(5-phospho-beta-D-ribosyl)imidazole + hydrogencarbonate + ATP = 5-carboxyamino-1-(5-phospho-D-ribosyl)imidazole + ADP + phosphate + 2 H(+)</text>
        <dbReference type="Rhea" id="RHEA:19317"/>
        <dbReference type="ChEBI" id="CHEBI:15378"/>
        <dbReference type="ChEBI" id="CHEBI:17544"/>
        <dbReference type="ChEBI" id="CHEBI:30616"/>
        <dbReference type="ChEBI" id="CHEBI:43474"/>
        <dbReference type="ChEBI" id="CHEBI:58730"/>
        <dbReference type="ChEBI" id="CHEBI:137981"/>
        <dbReference type="ChEBI" id="CHEBI:456216"/>
        <dbReference type="EC" id="6.3.4.18"/>
    </reaction>
</comment>
<dbReference type="AlphaFoldDB" id="A0A426FPE2"/>
<evidence type="ECO:0000256" key="3">
    <source>
        <dbReference type="ARBA" id="ARBA00022840"/>
    </source>
</evidence>
<dbReference type="PROSITE" id="PS50975">
    <property type="entry name" value="ATP_GRASP"/>
    <property type="match status" value="1"/>
</dbReference>
<dbReference type="GO" id="GO:0004638">
    <property type="term" value="F:phosphoribosylaminoimidazole carboxylase activity"/>
    <property type="evidence" value="ECO:0007669"/>
    <property type="project" value="InterPro"/>
</dbReference>
<dbReference type="InterPro" id="IPR013815">
    <property type="entry name" value="ATP_grasp_subdomain_1"/>
</dbReference>
<dbReference type="InterPro" id="IPR011761">
    <property type="entry name" value="ATP-grasp"/>
</dbReference>
<proteinExistence type="inferred from homology"/>
<evidence type="ECO:0000256" key="2">
    <source>
        <dbReference type="ARBA" id="ARBA00022755"/>
    </source>
</evidence>
<keyword evidence="8" id="KW-1185">Reference proteome</keyword>
<evidence type="ECO:0000259" key="6">
    <source>
        <dbReference type="PROSITE" id="PS50975"/>
    </source>
</evidence>
<dbReference type="GO" id="GO:0046872">
    <property type="term" value="F:metal ion binding"/>
    <property type="evidence" value="ECO:0007669"/>
    <property type="project" value="InterPro"/>
</dbReference>
<feature type="binding site" evidence="4">
    <location>
        <begin position="303"/>
        <end position="304"/>
    </location>
    <ligand>
        <name>ATP</name>
        <dbReference type="ChEBI" id="CHEBI:30616"/>
    </ligand>
</feature>
<reference evidence="7 8" key="1">
    <citation type="submission" date="2018-11" db="EMBL/GenBank/DDBJ databases">
        <title>Genome sequencing of Lautropia sp. KCOM 2505 (= ChDC F240).</title>
        <authorList>
            <person name="Kook J.-K."/>
            <person name="Park S.-N."/>
            <person name="Lim Y.K."/>
        </authorList>
    </citation>
    <scope>NUCLEOTIDE SEQUENCE [LARGE SCALE GENOMIC DNA]</scope>
    <source>
        <strain evidence="7 8">KCOM 2505</strain>
    </source>
</reference>
<keyword evidence="1 4" id="KW-0547">Nucleotide-binding</keyword>
<feature type="binding site" evidence="4">
    <location>
        <begin position="216"/>
        <end position="219"/>
    </location>
    <ligand>
        <name>ATP</name>
        <dbReference type="ChEBI" id="CHEBI:30616"/>
    </ligand>
</feature>
<dbReference type="Gene3D" id="3.30.1490.20">
    <property type="entry name" value="ATP-grasp fold, A domain"/>
    <property type="match status" value="1"/>
</dbReference>
<evidence type="ECO:0000313" key="7">
    <source>
        <dbReference type="EMBL" id="RRN44521.1"/>
    </source>
</evidence>
<dbReference type="NCBIfam" id="NF004679">
    <property type="entry name" value="PRK06019.1-5"/>
    <property type="match status" value="1"/>
</dbReference>
<keyword evidence="4 5" id="KW-0436">Ligase</keyword>
<dbReference type="Gene3D" id="3.30.470.20">
    <property type="entry name" value="ATP-grasp fold, B domain"/>
    <property type="match status" value="1"/>
</dbReference>
<dbReference type="SUPFAM" id="SSF52440">
    <property type="entry name" value="PreATP-grasp domain"/>
    <property type="match status" value="1"/>
</dbReference>
<comment type="pathway">
    <text evidence="4 5">Purine metabolism; IMP biosynthesis via de novo pathway; 5-amino-1-(5-phospho-D-ribosyl)imidazole-4-carboxylate from 5-amino-1-(5-phospho-D-ribosyl)imidazole (N5-CAIR route): step 1/2.</text>
</comment>
<comment type="caution">
    <text evidence="7">The sequence shown here is derived from an EMBL/GenBank/DDBJ whole genome shotgun (WGS) entry which is preliminary data.</text>
</comment>
<comment type="function">
    <text evidence="5">Catalyzes the ATP-dependent conversion of 5-aminoimidazole ribonucleotide (AIR) and HCO(3)- to N5-carboxyaminoimidazole ribonucleotide (N5-CAIR).</text>
</comment>
<dbReference type="EC" id="6.3.4.18" evidence="4 5"/>
<feature type="binding site" evidence="4">
    <location>
        <position position="247"/>
    </location>
    <ligand>
        <name>ATP</name>
        <dbReference type="ChEBI" id="CHEBI:30616"/>
    </ligand>
</feature>
<dbReference type="Proteomes" id="UP000270261">
    <property type="component" value="Unassembled WGS sequence"/>
</dbReference>
<accession>A0A426FPE2</accession>
<dbReference type="SUPFAM" id="SSF51246">
    <property type="entry name" value="Rudiment single hybrid motif"/>
    <property type="match status" value="1"/>
</dbReference>